<dbReference type="PROSITE" id="PS51722">
    <property type="entry name" value="G_TR_2"/>
    <property type="match status" value="1"/>
</dbReference>
<dbReference type="SUPFAM" id="SSF50447">
    <property type="entry name" value="Translation proteins"/>
    <property type="match status" value="1"/>
</dbReference>
<protein>
    <submittedName>
        <fullName evidence="6">Selenocysteine-specific elongation factor</fullName>
    </submittedName>
</protein>
<reference evidence="7" key="1">
    <citation type="submission" date="2017-09" db="EMBL/GenBank/DDBJ databases">
        <authorList>
            <person name="Varghese N."/>
            <person name="Submissions S."/>
        </authorList>
    </citation>
    <scope>NUCLEOTIDE SEQUENCE [LARGE SCALE GENOMIC DNA]</scope>
    <source>
        <strain evidence="7">DSM 2913</strain>
    </source>
</reference>
<dbReference type="InterPro" id="IPR005225">
    <property type="entry name" value="Small_GTP-bd"/>
</dbReference>
<dbReference type="PANTHER" id="PTHR43721">
    <property type="entry name" value="ELONGATION FACTOR TU-RELATED"/>
    <property type="match status" value="1"/>
</dbReference>
<dbReference type="CDD" id="cd04171">
    <property type="entry name" value="SelB"/>
    <property type="match status" value="1"/>
</dbReference>
<dbReference type="InterPro" id="IPR000795">
    <property type="entry name" value="T_Tr_GTP-bd_dom"/>
</dbReference>
<dbReference type="InterPro" id="IPR036390">
    <property type="entry name" value="WH_DNA-bd_sf"/>
</dbReference>
<dbReference type="GO" id="GO:0001514">
    <property type="term" value="P:selenocysteine incorporation"/>
    <property type="evidence" value="ECO:0007669"/>
    <property type="project" value="InterPro"/>
</dbReference>
<sequence length="576" mass="65140">MRYITLATGGHVDHGKTSLIKALTSIDTDRLPEEKRRGMSIDVGFAFIDLQKINTRVEIIDVPGHERFLKNAIAGLSSAQGLILVVDANEGLMPQTVEHIKLAKSFGIEHCVVAITKIDKADPELIKLVKEDVEEFLRKEDVKCFGFYLVSSTEGIGLEELKEGIAHYVESLPEPPKDAFFRLNVDSAFHIRGYGTVLRGSCVSGTVKEGDTLILEPLGIQAKVRNIQNHGSFVKEGKAWQRLAINLPEIDHKLVERGFWLVKKEELLKTKIILISADGIKPGKEYTFFFGMRGVSGIPRHIHENTYMVRLSQHVVCVRDERGAILDSSGRFVSGYKLLHPNPKRLSKTFIKKHLHLLGEDPTTYYLLEAGVKGISIKELSASFGRAINPQHTQSVRIGDVLYHPHTLKQVKERLLGLIQNSKGVVKLAEVVSKLKITQGVLSYILKDLRGYTVVEGYLLDERSAKIEELESFKKLMEFMQEGIKEEKELLHFKDILTVAVRKGYIHSLGEFLYIRDDIFKNFVEKLKELGDTFSVQQAKEKLGLTRKYLIPLLEYMDLKGLTRREGNVRKFTKKV</sequence>
<keyword evidence="7" id="KW-1185">Reference proteome</keyword>
<keyword evidence="2" id="KW-0963">Cytoplasm</keyword>
<dbReference type="InterPro" id="IPR009000">
    <property type="entry name" value="Transl_B-barrel_sf"/>
</dbReference>
<dbReference type="InterPro" id="IPR004535">
    <property type="entry name" value="Transl_elong_SelB"/>
</dbReference>
<keyword evidence="3" id="KW-0648">Protein biosynthesis</keyword>
<organism evidence="6 7">
    <name type="scientific">Hydrogenobacter hydrogenophilus</name>
    <dbReference type="NCBI Taxonomy" id="35835"/>
    <lineage>
        <taxon>Bacteria</taxon>
        <taxon>Pseudomonadati</taxon>
        <taxon>Aquificota</taxon>
        <taxon>Aquificia</taxon>
        <taxon>Aquificales</taxon>
        <taxon>Aquificaceae</taxon>
        <taxon>Hydrogenobacter</taxon>
    </lineage>
</organism>
<dbReference type="SUPFAM" id="SSF46785">
    <property type="entry name" value="Winged helix' DNA-binding domain"/>
    <property type="match status" value="1"/>
</dbReference>
<dbReference type="GO" id="GO:0005829">
    <property type="term" value="C:cytosol"/>
    <property type="evidence" value="ECO:0007669"/>
    <property type="project" value="TreeGrafter"/>
</dbReference>
<keyword evidence="6" id="KW-0251">Elongation factor</keyword>
<dbReference type="AlphaFoldDB" id="A0A285NP47"/>
<dbReference type="InterPro" id="IPR048638">
    <property type="entry name" value="SelB-like_WHD3"/>
</dbReference>
<evidence type="ECO:0000256" key="3">
    <source>
        <dbReference type="ARBA" id="ARBA00022917"/>
    </source>
</evidence>
<dbReference type="Pfam" id="PF09107">
    <property type="entry name" value="WHD_3rd_SelB"/>
    <property type="match status" value="1"/>
</dbReference>
<dbReference type="Proteomes" id="UP000218627">
    <property type="component" value="Unassembled WGS sequence"/>
</dbReference>
<dbReference type="InterPro" id="IPR036388">
    <property type="entry name" value="WH-like_DNA-bd_sf"/>
</dbReference>
<dbReference type="CDD" id="cd03696">
    <property type="entry name" value="SelB_II"/>
    <property type="match status" value="1"/>
</dbReference>
<evidence type="ECO:0000256" key="4">
    <source>
        <dbReference type="ARBA" id="ARBA00023134"/>
    </source>
</evidence>
<dbReference type="GO" id="GO:0005525">
    <property type="term" value="F:GTP binding"/>
    <property type="evidence" value="ECO:0007669"/>
    <property type="project" value="UniProtKB-KW"/>
</dbReference>
<dbReference type="GO" id="GO:0003723">
    <property type="term" value="F:RNA binding"/>
    <property type="evidence" value="ECO:0007669"/>
    <property type="project" value="InterPro"/>
</dbReference>
<keyword evidence="4" id="KW-0342">GTP-binding</keyword>
<dbReference type="InterPro" id="IPR031157">
    <property type="entry name" value="G_TR_CS"/>
</dbReference>
<evidence type="ECO:0000256" key="2">
    <source>
        <dbReference type="ARBA" id="ARBA00022490"/>
    </source>
</evidence>
<name>A0A285NP47_9AQUI</name>
<dbReference type="PRINTS" id="PR00315">
    <property type="entry name" value="ELONGATNFCT"/>
</dbReference>
<dbReference type="OrthoDB" id="9804504at2"/>
<evidence type="ECO:0000313" key="7">
    <source>
        <dbReference type="Proteomes" id="UP000218627"/>
    </source>
</evidence>
<dbReference type="InterPro" id="IPR050055">
    <property type="entry name" value="EF-Tu_GTPase"/>
</dbReference>
<evidence type="ECO:0000256" key="1">
    <source>
        <dbReference type="ARBA" id="ARBA00004496"/>
    </source>
</evidence>
<accession>A0A285NP47</accession>
<comment type="subcellular location">
    <subcellularLocation>
        <location evidence="1">Cytoplasm</location>
    </subcellularLocation>
</comment>
<dbReference type="NCBIfam" id="TIGR00475">
    <property type="entry name" value="selB"/>
    <property type="match status" value="1"/>
</dbReference>
<dbReference type="GO" id="GO:0003924">
    <property type="term" value="F:GTPase activity"/>
    <property type="evidence" value="ECO:0007669"/>
    <property type="project" value="InterPro"/>
</dbReference>
<proteinExistence type="predicted"/>
<dbReference type="Pfam" id="PF21580">
    <property type="entry name" value="SelB_WHD3"/>
    <property type="match status" value="1"/>
</dbReference>
<dbReference type="PANTHER" id="PTHR43721:SF22">
    <property type="entry name" value="ELONGATION FACTOR TU, MITOCHONDRIAL"/>
    <property type="match status" value="1"/>
</dbReference>
<dbReference type="Pfam" id="PF00009">
    <property type="entry name" value="GTP_EFTU"/>
    <property type="match status" value="1"/>
</dbReference>
<dbReference type="RefSeq" id="WP_096600135.1">
    <property type="nucleotide sequence ID" value="NZ_OBEN01000001.1"/>
</dbReference>
<evidence type="ECO:0000313" key="6">
    <source>
        <dbReference type="EMBL" id="SNZ11229.1"/>
    </source>
</evidence>
<dbReference type="Gene3D" id="3.40.50.300">
    <property type="entry name" value="P-loop containing nucleotide triphosphate hydrolases"/>
    <property type="match status" value="1"/>
</dbReference>
<evidence type="ECO:0000259" key="5">
    <source>
        <dbReference type="PROSITE" id="PS51722"/>
    </source>
</evidence>
<dbReference type="EMBL" id="OBEN01000001">
    <property type="protein sequence ID" value="SNZ11229.1"/>
    <property type="molecule type" value="Genomic_DNA"/>
</dbReference>
<dbReference type="InterPro" id="IPR027417">
    <property type="entry name" value="P-loop_NTPase"/>
</dbReference>
<gene>
    <name evidence="6" type="ORF">SAMN06265353_0175</name>
</gene>
<dbReference type="PROSITE" id="PS00301">
    <property type="entry name" value="G_TR_1"/>
    <property type="match status" value="1"/>
</dbReference>
<dbReference type="Gene3D" id="1.10.10.10">
    <property type="entry name" value="Winged helix-like DNA-binding domain superfamily/Winged helix DNA-binding domain"/>
    <property type="match status" value="1"/>
</dbReference>
<keyword evidence="4" id="KW-0547">Nucleotide-binding</keyword>
<dbReference type="Gene3D" id="2.40.30.10">
    <property type="entry name" value="Translation factors"/>
    <property type="match status" value="1"/>
</dbReference>
<dbReference type="GO" id="GO:0003746">
    <property type="term" value="F:translation elongation factor activity"/>
    <property type="evidence" value="ECO:0007669"/>
    <property type="project" value="UniProtKB-KW"/>
</dbReference>
<dbReference type="SUPFAM" id="SSF52540">
    <property type="entry name" value="P-loop containing nucleoside triphosphate hydrolases"/>
    <property type="match status" value="1"/>
</dbReference>
<feature type="domain" description="Tr-type G" evidence="5">
    <location>
        <begin position="1"/>
        <end position="174"/>
    </location>
</feature>
<dbReference type="NCBIfam" id="TIGR00231">
    <property type="entry name" value="small_GTP"/>
    <property type="match status" value="1"/>
</dbReference>
<dbReference type="InterPro" id="IPR015191">
    <property type="entry name" value="SelB_WHD4"/>
</dbReference>